<evidence type="ECO:0000256" key="1">
    <source>
        <dbReference type="ARBA" id="ARBA00004370"/>
    </source>
</evidence>
<comment type="subcellular location">
    <subcellularLocation>
        <location evidence="1">Membrane</location>
    </subcellularLocation>
</comment>
<comment type="caution">
    <text evidence="5">The sequence shown here is derived from an EMBL/GenBank/DDBJ whole genome shotgun (WGS) entry which is preliminary data.</text>
</comment>
<dbReference type="InterPro" id="IPR050491">
    <property type="entry name" value="AmpC-like"/>
</dbReference>
<dbReference type="InterPro" id="IPR001466">
    <property type="entry name" value="Beta-lactam-related"/>
</dbReference>
<feature type="signal peptide" evidence="3">
    <location>
        <begin position="1"/>
        <end position="18"/>
    </location>
</feature>
<keyword evidence="2" id="KW-0472">Membrane</keyword>
<protein>
    <submittedName>
        <fullName evidence="5">Beta-lactamase family protein</fullName>
    </submittedName>
</protein>
<dbReference type="EMBL" id="JAHRID010000001">
    <property type="protein sequence ID" value="MBV2128355.1"/>
    <property type="molecule type" value="Genomic_DNA"/>
</dbReference>
<dbReference type="Pfam" id="PF00144">
    <property type="entry name" value="Beta-lactamase"/>
    <property type="match status" value="1"/>
</dbReference>
<feature type="domain" description="Beta-lactamase-related" evidence="4">
    <location>
        <begin position="35"/>
        <end position="342"/>
    </location>
</feature>
<feature type="chain" id="PRO_5047291333" evidence="3">
    <location>
        <begin position="19"/>
        <end position="360"/>
    </location>
</feature>
<organism evidence="5 6">
    <name type="scientific">Arsukibacterium indicum</name>
    <dbReference type="NCBI Taxonomy" id="2848612"/>
    <lineage>
        <taxon>Bacteria</taxon>
        <taxon>Pseudomonadati</taxon>
        <taxon>Pseudomonadota</taxon>
        <taxon>Gammaproteobacteria</taxon>
        <taxon>Chromatiales</taxon>
        <taxon>Chromatiaceae</taxon>
        <taxon>Arsukibacterium</taxon>
    </lineage>
</organism>
<proteinExistence type="predicted"/>
<keyword evidence="3" id="KW-0732">Signal</keyword>
<gene>
    <name evidence="5" type="ORF">KQY15_04530</name>
</gene>
<evidence type="ECO:0000256" key="3">
    <source>
        <dbReference type="SAM" id="SignalP"/>
    </source>
</evidence>
<evidence type="ECO:0000313" key="5">
    <source>
        <dbReference type="EMBL" id="MBV2128355.1"/>
    </source>
</evidence>
<dbReference type="PANTHER" id="PTHR46825">
    <property type="entry name" value="D-ALANYL-D-ALANINE-CARBOXYPEPTIDASE/ENDOPEPTIDASE AMPH"/>
    <property type="match status" value="1"/>
</dbReference>
<keyword evidence="6" id="KW-1185">Reference proteome</keyword>
<dbReference type="PANTHER" id="PTHR46825:SF11">
    <property type="entry name" value="PENICILLIN-BINDING PROTEIN 4"/>
    <property type="match status" value="1"/>
</dbReference>
<evidence type="ECO:0000313" key="6">
    <source>
        <dbReference type="Proteomes" id="UP000704611"/>
    </source>
</evidence>
<dbReference type="Proteomes" id="UP000704611">
    <property type="component" value="Unassembled WGS sequence"/>
</dbReference>
<dbReference type="RefSeq" id="WP_217667584.1">
    <property type="nucleotide sequence ID" value="NZ_JAHRID010000001.1"/>
</dbReference>
<accession>A0ABS6MI95</accession>
<evidence type="ECO:0000259" key="4">
    <source>
        <dbReference type="Pfam" id="PF00144"/>
    </source>
</evidence>
<reference evidence="5 6" key="1">
    <citation type="submission" date="2021-06" db="EMBL/GenBank/DDBJ databases">
        <title>Rheinheimera indica sp. nov., isolated from deep-sea sediment.</title>
        <authorList>
            <person name="Wang Z."/>
            <person name="Zhang X.-Y."/>
        </authorList>
    </citation>
    <scope>NUCLEOTIDE SEQUENCE [LARGE SCALE GENOMIC DNA]</scope>
    <source>
        <strain evidence="5 6">SM2107</strain>
    </source>
</reference>
<sequence length="360" mass="40168">MTKFSVIVLLYLSSLCTACTQPSTIDYRAAIDAQLLENAQKHGIPGQAVLVLHNGEILYRNAIGSTAIEDGALVTPKTVFPVYSITKLFTITLASKLQEEGKLDFSAPASLYVDNLPLSWRSIRIEQFLNHASGIPEYFDSNDFSRPFPASLDSVFAKLHNVPLVFSPGERTSYTNTNNLVIAAVLEAITHTPYRELLRQKIIEPLNLQETWLNLADVPQTRLVKSYRAETGQVVPDLSISWPDYSIAHGGAYMTLDDLGKFMSAVAHGRIVSKAELLRLWQPFKLENGATGFFANGWDYGEWGRWREVGHDGGTKVRVRVLFDNNLDDHYIVAYLTNGNKDGVWSHTLVRSVQTIILPN</sequence>
<name>A0ABS6MI95_9GAMM</name>
<evidence type="ECO:0000256" key="2">
    <source>
        <dbReference type="ARBA" id="ARBA00023136"/>
    </source>
</evidence>